<dbReference type="AlphaFoldDB" id="A0A6J7F6B0"/>
<protein>
    <submittedName>
        <fullName evidence="1">Unannotated protein</fullName>
    </submittedName>
</protein>
<dbReference type="EMBL" id="CAFBMB010000017">
    <property type="protein sequence ID" value="CAB4891196.1"/>
    <property type="molecule type" value="Genomic_DNA"/>
</dbReference>
<gene>
    <name evidence="1" type="ORF">UFOPK3516_00382</name>
</gene>
<evidence type="ECO:0000313" key="1">
    <source>
        <dbReference type="EMBL" id="CAB4891196.1"/>
    </source>
</evidence>
<organism evidence="1">
    <name type="scientific">freshwater metagenome</name>
    <dbReference type="NCBI Taxonomy" id="449393"/>
    <lineage>
        <taxon>unclassified sequences</taxon>
        <taxon>metagenomes</taxon>
        <taxon>ecological metagenomes</taxon>
    </lineage>
</organism>
<sequence length="78" mass="8883">MSGSTFIMKKRDLEKELRKMAKANDCEFVIVGGASHDTYRFNGLLIAIPRHTEVNKYTARDILKDCRATLNHSERGNV</sequence>
<name>A0A6J7F6B0_9ZZZZ</name>
<reference evidence="1" key="1">
    <citation type="submission" date="2020-05" db="EMBL/GenBank/DDBJ databases">
        <authorList>
            <person name="Chiriac C."/>
            <person name="Salcher M."/>
            <person name="Ghai R."/>
            <person name="Kavagutti S V."/>
        </authorList>
    </citation>
    <scope>NUCLEOTIDE SEQUENCE</scope>
</reference>
<proteinExistence type="predicted"/>
<accession>A0A6J7F6B0</accession>
<dbReference type="SUPFAM" id="SSF54786">
    <property type="entry name" value="YcfA/nrd intein domain"/>
    <property type="match status" value="1"/>
</dbReference>